<dbReference type="EMBL" id="KV417501">
    <property type="protein sequence ID" value="KZP28894.1"/>
    <property type="molecule type" value="Genomic_DNA"/>
</dbReference>
<feature type="domain" description="F-box" evidence="2">
    <location>
        <begin position="20"/>
        <end position="64"/>
    </location>
</feature>
<evidence type="ECO:0000313" key="3">
    <source>
        <dbReference type="EMBL" id="KZP28894.1"/>
    </source>
</evidence>
<dbReference type="InterPro" id="IPR001810">
    <property type="entry name" value="F-box_dom"/>
</dbReference>
<dbReference type="Gene3D" id="1.20.1280.50">
    <property type="match status" value="1"/>
</dbReference>
<sequence>MPSLTQNSRKNSGKHRCFLLSLPNEMLVEELMFRLDVEDILALRRACRSFFTLSHTSAIWKRLLRLMNIIPPPLPPMKRHDIEYLTGVQAQKMVIHSISFSNNWRSPAPRAYSTQSVALQQSVQSMVALPGGEHIVAVVADKDHTSYGLEILVVDPRGGIIPVAKLLTETKPYNIQAKYMTIGGVSSIAIGYVRREFYGNIPPGYAVDPSLYEEESMNLPHPLRYECTAVSISLDSLEDLVELTSRGPAEFLRHASARPSPFTRISTIRSRSPLTALDLTVVVGVPYLAVVKHYETVVFKNLDNGSVSSLTISRWPHLSGIEHKIQKFRILPHHRELLLLVAIPELPPPNPDVPPPPHHQKQGSIHGHLVACVFSMPRDAEDVRDIQPHEYRILEQYGEFRNIEISDPAAPAQSIRPLHLQADIPHVSVYYENLAQLSAVELRVPPYRPYSAPHAPVPFFNEGSMSWESKHNVPGMYGRPDMPLHLNVHPGHSRPLLWTTPVDERVHPQLIDFISQIRELGAGEVRESSTPGKGSKNLPPIRIKQKSARKEQDADVQLPALFRRRIRGGIQSLAWDDWSGRIFLAIPEDCAIHVIDLAQNPI</sequence>
<evidence type="ECO:0000259" key="2">
    <source>
        <dbReference type="Pfam" id="PF12937"/>
    </source>
</evidence>
<protein>
    <recommendedName>
        <fullName evidence="2">F-box domain-containing protein</fullName>
    </recommendedName>
</protein>
<dbReference type="InterPro" id="IPR036047">
    <property type="entry name" value="F-box-like_dom_sf"/>
</dbReference>
<dbReference type="AlphaFoldDB" id="A0A166S103"/>
<organism evidence="3">
    <name type="scientific">Athelia psychrophila</name>
    <dbReference type="NCBI Taxonomy" id="1759441"/>
    <lineage>
        <taxon>Eukaryota</taxon>
        <taxon>Fungi</taxon>
        <taxon>Dikarya</taxon>
        <taxon>Basidiomycota</taxon>
        <taxon>Agaricomycotina</taxon>
        <taxon>Agaricomycetes</taxon>
        <taxon>Agaricomycetidae</taxon>
        <taxon>Atheliales</taxon>
        <taxon>Atheliaceae</taxon>
        <taxon>Athelia</taxon>
    </lineage>
</organism>
<accession>A0A166S103</accession>
<dbReference type="OrthoDB" id="3219396at2759"/>
<proteinExistence type="predicted"/>
<reference evidence="3" key="1">
    <citation type="journal article" date="2016" name="Mol. Biol. Evol.">
        <title>Comparative Genomics of Early-Diverging Mushroom-Forming Fungi Provides Insights into the Origins of Lignocellulose Decay Capabilities.</title>
        <authorList>
            <person name="Nagy L.G."/>
            <person name="Riley R."/>
            <person name="Tritt A."/>
            <person name="Adam C."/>
            <person name="Daum C."/>
            <person name="Floudas D."/>
            <person name="Sun H."/>
            <person name="Yadav J.S."/>
            <person name="Pangilinan J."/>
            <person name="Larsson K.H."/>
            <person name="Matsuura K."/>
            <person name="Barry K."/>
            <person name="Labutti K."/>
            <person name="Kuo R."/>
            <person name="Ohm R.A."/>
            <person name="Bhattacharya S.S."/>
            <person name="Shirouzu T."/>
            <person name="Yoshinaga Y."/>
            <person name="Martin F.M."/>
            <person name="Grigoriev I.V."/>
            <person name="Hibbett D.S."/>
        </authorList>
    </citation>
    <scope>NUCLEOTIDE SEQUENCE [LARGE SCALE GENOMIC DNA]</scope>
    <source>
        <strain evidence="3">CBS 109695</strain>
    </source>
</reference>
<dbReference type="SUPFAM" id="SSF81383">
    <property type="entry name" value="F-box domain"/>
    <property type="match status" value="1"/>
</dbReference>
<feature type="region of interest" description="Disordered" evidence="1">
    <location>
        <begin position="524"/>
        <end position="552"/>
    </location>
</feature>
<gene>
    <name evidence="3" type="ORF">FIBSPDRAFT_947295</name>
</gene>
<evidence type="ECO:0000256" key="1">
    <source>
        <dbReference type="SAM" id="MobiDB-lite"/>
    </source>
</evidence>
<name>A0A166S103_9AGAM</name>
<dbReference type="Pfam" id="PF12937">
    <property type="entry name" value="F-box-like"/>
    <property type="match status" value="1"/>
</dbReference>